<reference evidence="2 3" key="1">
    <citation type="submission" date="2020-08" db="EMBL/GenBank/DDBJ databases">
        <title>Genomic Encyclopedia of Type Strains, Phase IV (KMG-IV): sequencing the most valuable type-strain genomes for metagenomic binning, comparative biology and taxonomic classification.</title>
        <authorList>
            <person name="Goeker M."/>
        </authorList>
    </citation>
    <scope>NUCLEOTIDE SEQUENCE [LARGE SCALE GENOMIC DNA]</scope>
    <source>
        <strain evidence="2 3">DSM 29568</strain>
    </source>
</reference>
<protein>
    <recommendedName>
        <fullName evidence="1">DUF6046 domain-containing protein</fullName>
    </recommendedName>
</protein>
<feature type="domain" description="DUF6046" evidence="1">
    <location>
        <begin position="61"/>
        <end position="175"/>
    </location>
</feature>
<dbReference type="AlphaFoldDB" id="A0A840EL88"/>
<comment type="caution">
    <text evidence="2">The sequence shown here is derived from an EMBL/GenBank/DDBJ whole genome shotgun (WGS) entry which is preliminary data.</text>
</comment>
<dbReference type="InterPro" id="IPR046109">
    <property type="entry name" value="DUF6046"/>
</dbReference>
<dbReference type="EMBL" id="JACIFO010000001">
    <property type="protein sequence ID" value="MBB4117861.1"/>
    <property type="molecule type" value="Genomic_DNA"/>
</dbReference>
<evidence type="ECO:0000259" key="1">
    <source>
        <dbReference type="Pfam" id="PF19512"/>
    </source>
</evidence>
<dbReference type="RefSeq" id="WP_183475517.1">
    <property type="nucleotide sequence ID" value="NZ_JACIFO010000001.1"/>
</dbReference>
<sequence length="188" mass="21158">MANEFNIKNLILQSHGYVSEAYPDLRNRTPIPESNIGKAVFAKDSLGRPMFMDFSIAGKKLPNEPLVTINTRKIIQETVLVSSEKRGTVKEFISSGDYQIKIEGVCIIPGQKNYPEEQVKAVIDLCERNEALEVDNDITDLFGIYKLVIKDYGFGNMQGKPYSQSFYINAVSDDDFYATVSSNKITRL</sequence>
<keyword evidence="3" id="KW-1185">Reference proteome</keyword>
<gene>
    <name evidence="2" type="ORF">GGR32_000133</name>
</gene>
<dbReference type="Pfam" id="PF19512">
    <property type="entry name" value="DUF6046"/>
    <property type="match status" value="1"/>
</dbReference>
<proteinExistence type="predicted"/>
<evidence type="ECO:0000313" key="3">
    <source>
        <dbReference type="Proteomes" id="UP000553034"/>
    </source>
</evidence>
<organism evidence="2 3">
    <name type="scientific">Mesonia hippocampi</name>
    <dbReference type="NCBI Taxonomy" id="1628250"/>
    <lineage>
        <taxon>Bacteria</taxon>
        <taxon>Pseudomonadati</taxon>
        <taxon>Bacteroidota</taxon>
        <taxon>Flavobacteriia</taxon>
        <taxon>Flavobacteriales</taxon>
        <taxon>Flavobacteriaceae</taxon>
        <taxon>Mesonia</taxon>
    </lineage>
</organism>
<dbReference type="Proteomes" id="UP000553034">
    <property type="component" value="Unassembled WGS sequence"/>
</dbReference>
<name>A0A840EL88_9FLAO</name>
<evidence type="ECO:0000313" key="2">
    <source>
        <dbReference type="EMBL" id="MBB4117861.1"/>
    </source>
</evidence>
<accession>A0A840EL88</accession>